<dbReference type="AlphaFoldDB" id="A0A2A5CDK1"/>
<evidence type="ECO:0000313" key="3">
    <source>
        <dbReference type="EMBL" id="PCJ43790.1"/>
    </source>
</evidence>
<gene>
    <name evidence="3" type="ORF">COA71_02690</name>
    <name evidence="2" type="ORF">COA71_07430</name>
</gene>
<dbReference type="CDD" id="cd00143">
    <property type="entry name" value="PP2Cc"/>
    <property type="match status" value="1"/>
</dbReference>
<evidence type="ECO:0000313" key="4">
    <source>
        <dbReference type="Proteomes" id="UP000228987"/>
    </source>
</evidence>
<dbReference type="PROSITE" id="PS51746">
    <property type="entry name" value="PPM_2"/>
    <property type="match status" value="1"/>
</dbReference>
<feature type="domain" description="PPM-type phosphatase" evidence="1">
    <location>
        <begin position="15"/>
        <end position="261"/>
    </location>
</feature>
<proteinExistence type="predicted"/>
<comment type="caution">
    <text evidence="2">The sequence shown here is derived from an EMBL/GenBank/DDBJ whole genome shotgun (WGS) entry which is preliminary data.</text>
</comment>
<dbReference type="SUPFAM" id="SSF81606">
    <property type="entry name" value="PP2C-like"/>
    <property type="match status" value="1"/>
</dbReference>
<evidence type="ECO:0000259" key="1">
    <source>
        <dbReference type="PROSITE" id="PS51746"/>
    </source>
</evidence>
<dbReference type="Gene3D" id="3.60.40.10">
    <property type="entry name" value="PPM-type phosphatase domain"/>
    <property type="match status" value="1"/>
</dbReference>
<dbReference type="InterPro" id="IPR036457">
    <property type="entry name" value="PPM-type-like_dom_sf"/>
</dbReference>
<dbReference type="EMBL" id="NVWI01000001">
    <property type="protein sequence ID" value="PCJ43790.1"/>
    <property type="molecule type" value="Genomic_DNA"/>
</dbReference>
<accession>A0A2A5CDK1</accession>
<sequence>MSAEEASTLKSLVIDSGWGQIIGTRKSQQDHAVIVNWPTGFALSILADGMGGHAGGAEASHLVVDTFRQSFVDSTESNIRQRFLEGLSAANLAVYEHAKNNPELEGMGSTFLAVTFDGSAIQWISVGDSPLWLFRDGEIRQINENHSMAAVLAKQVEEGLISKEEAASSPERSQLLDAVLGKDIKMVDAPEEALQVQNGDIIILASDGVETCSLEELQELLTSETQDAASSAKQIVAKILTKVEEHQRKSQDNSTVNVLRILNDQEQINTVQNKNSEA</sequence>
<organism evidence="2 4">
    <name type="scientific">SAR86 cluster bacterium</name>
    <dbReference type="NCBI Taxonomy" id="2030880"/>
    <lineage>
        <taxon>Bacteria</taxon>
        <taxon>Pseudomonadati</taxon>
        <taxon>Pseudomonadota</taxon>
        <taxon>Gammaproteobacteria</taxon>
        <taxon>SAR86 cluster</taxon>
    </lineage>
</organism>
<dbReference type="SMART" id="SM00332">
    <property type="entry name" value="PP2Cc"/>
    <property type="match status" value="1"/>
</dbReference>
<dbReference type="Proteomes" id="UP000228987">
    <property type="component" value="Unassembled WGS sequence"/>
</dbReference>
<protein>
    <recommendedName>
        <fullName evidence="1">PPM-type phosphatase domain-containing protein</fullName>
    </recommendedName>
</protein>
<reference evidence="2" key="2">
    <citation type="journal article" date="2018" name="ISME J.">
        <title>A dynamic microbial community with high functional redundancy inhabits the cold, oxic subseafloor aquifer.</title>
        <authorList>
            <person name="Tully B.J."/>
            <person name="Wheat C.G."/>
            <person name="Glazer B.T."/>
            <person name="Huber J.A."/>
        </authorList>
    </citation>
    <scope>NUCLEOTIDE SEQUENCE</scope>
    <source>
        <strain evidence="2">NORP41</strain>
    </source>
</reference>
<dbReference type="InterPro" id="IPR001932">
    <property type="entry name" value="PPM-type_phosphatase-like_dom"/>
</dbReference>
<dbReference type="Pfam" id="PF13672">
    <property type="entry name" value="PP2C_2"/>
    <property type="match status" value="1"/>
</dbReference>
<dbReference type="SMART" id="SM00331">
    <property type="entry name" value="PP2C_SIG"/>
    <property type="match status" value="1"/>
</dbReference>
<name>A0A2A5CDK1_9GAMM</name>
<reference evidence="4" key="1">
    <citation type="submission" date="2017-08" db="EMBL/GenBank/DDBJ databases">
        <title>A dynamic microbial community with high functional redundancy inhabits the cold, oxic subseafloor aquifer.</title>
        <authorList>
            <person name="Tully B.J."/>
            <person name="Wheat C.G."/>
            <person name="Glazer B.T."/>
            <person name="Huber J.A."/>
        </authorList>
    </citation>
    <scope>NUCLEOTIDE SEQUENCE [LARGE SCALE GENOMIC DNA]</scope>
</reference>
<evidence type="ECO:0000313" key="2">
    <source>
        <dbReference type="EMBL" id="PCJ41833.1"/>
    </source>
</evidence>
<dbReference type="EMBL" id="NVWI01000004">
    <property type="protein sequence ID" value="PCJ41833.1"/>
    <property type="molecule type" value="Genomic_DNA"/>
</dbReference>